<dbReference type="AlphaFoldDB" id="A0A453IX89"/>
<keyword evidence="4" id="KW-1185">Reference proteome</keyword>
<dbReference type="GO" id="GO:0006952">
    <property type="term" value="P:defense response"/>
    <property type="evidence" value="ECO:0007669"/>
    <property type="project" value="UniProtKB-KW"/>
</dbReference>
<feature type="signal peptide" evidence="2">
    <location>
        <begin position="1"/>
        <end position="16"/>
    </location>
</feature>
<dbReference type="InterPro" id="IPR001938">
    <property type="entry name" value="Thaumatin"/>
</dbReference>
<reference evidence="4" key="1">
    <citation type="journal article" date="2014" name="Science">
        <title>Ancient hybridizations among the ancestral genomes of bread wheat.</title>
        <authorList>
            <consortium name="International Wheat Genome Sequencing Consortium,"/>
            <person name="Marcussen T."/>
            <person name="Sandve S.R."/>
            <person name="Heier L."/>
            <person name="Spannagl M."/>
            <person name="Pfeifer M."/>
            <person name="Jakobsen K.S."/>
            <person name="Wulff B.B."/>
            <person name="Steuernagel B."/>
            <person name="Mayer K.F."/>
            <person name="Olsen O.A."/>
        </authorList>
    </citation>
    <scope>NUCLEOTIDE SEQUENCE [LARGE SCALE GENOMIC DNA]</scope>
    <source>
        <strain evidence="4">cv. AL8/78</strain>
    </source>
</reference>
<evidence type="ECO:0000256" key="1">
    <source>
        <dbReference type="ARBA" id="ARBA00022821"/>
    </source>
</evidence>
<evidence type="ECO:0008006" key="5">
    <source>
        <dbReference type="Google" id="ProtNLM"/>
    </source>
</evidence>
<accession>A0A453IX89</accession>
<dbReference type="PRINTS" id="PR00347">
    <property type="entry name" value="THAUMATIN"/>
</dbReference>
<reference evidence="4" key="2">
    <citation type="journal article" date="2017" name="Nat. Plants">
        <title>The Aegilops tauschii genome reveals multiple impacts of transposons.</title>
        <authorList>
            <person name="Zhao G."/>
            <person name="Zou C."/>
            <person name="Li K."/>
            <person name="Wang K."/>
            <person name="Li T."/>
            <person name="Gao L."/>
            <person name="Zhang X."/>
            <person name="Wang H."/>
            <person name="Yang Z."/>
            <person name="Liu X."/>
            <person name="Jiang W."/>
            <person name="Mao L."/>
            <person name="Kong X."/>
            <person name="Jiao Y."/>
            <person name="Jia J."/>
        </authorList>
    </citation>
    <scope>NUCLEOTIDE SEQUENCE [LARGE SCALE GENOMIC DNA]</scope>
    <source>
        <strain evidence="4">cv. AL8/78</strain>
    </source>
</reference>
<evidence type="ECO:0000313" key="3">
    <source>
        <dbReference type="EnsemblPlants" id="AET4Gv20714000.1"/>
    </source>
</evidence>
<dbReference type="EnsemblPlants" id="AET4Gv20714000.1">
    <property type="protein sequence ID" value="AET4Gv20714000.1"/>
    <property type="gene ID" value="AET4Gv20714000"/>
</dbReference>
<dbReference type="SMART" id="SM00205">
    <property type="entry name" value="THN"/>
    <property type="match status" value="1"/>
</dbReference>
<feature type="chain" id="PRO_5019517221" description="Thaumatin-like protein" evidence="2">
    <location>
        <begin position="17"/>
        <end position="272"/>
    </location>
</feature>
<reference evidence="3" key="4">
    <citation type="submission" date="2019-03" db="UniProtKB">
        <authorList>
            <consortium name="EnsemblPlants"/>
        </authorList>
    </citation>
    <scope>IDENTIFICATION</scope>
</reference>
<evidence type="ECO:0000256" key="2">
    <source>
        <dbReference type="SAM" id="SignalP"/>
    </source>
</evidence>
<dbReference type="Proteomes" id="UP000015105">
    <property type="component" value="Chromosome 4D"/>
</dbReference>
<protein>
    <recommendedName>
        <fullName evidence="5">Thaumatin-like protein</fullName>
    </recommendedName>
</protein>
<dbReference type="InterPro" id="IPR037176">
    <property type="entry name" value="Osmotin/thaumatin-like_sf"/>
</dbReference>
<reference evidence="3" key="3">
    <citation type="journal article" date="2017" name="Nature">
        <title>Genome sequence of the progenitor of the wheat D genome Aegilops tauschii.</title>
        <authorList>
            <person name="Luo M.C."/>
            <person name="Gu Y.Q."/>
            <person name="Puiu D."/>
            <person name="Wang H."/>
            <person name="Twardziok S.O."/>
            <person name="Deal K.R."/>
            <person name="Huo N."/>
            <person name="Zhu T."/>
            <person name="Wang L."/>
            <person name="Wang Y."/>
            <person name="McGuire P.E."/>
            <person name="Liu S."/>
            <person name="Long H."/>
            <person name="Ramasamy R.K."/>
            <person name="Rodriguez J.C."/>
            <person name="Van S.L."/>
            <person name="Yuan L."/>
            <person name="Wang Z."/>
            <person name="Xia Z."/>
            <person name="Xiao L."/>
            <person name="Anderson O.D."/>
            <person name="Ouyang S."/>
            <person name="Liang Y."/>
            <person name="Zimin A.V."/>
            <person name="Pertea G."/>
            <person name="Qi P."/>
            <person name="Bennetzen J.L."/>
            <person name="Dai X."/>
            <person name="Dawson M.W."/>
            <person name="Muller H.G."/>
            <person name="Kugler K."/>
            <person name="Rivarola-Duarte L."/>
            <person name="Spannagl M."/>
            <person name="Mayer K.F.X."/>
            <person name="Lu F.H."/>
            <person name="Bevan M.W."/>
            <person name="Leroy P."/>
            <person name="Li P."/>
            <person name="You F.M."/>
            <person name="Sun Q."/>
            <person name="Liu Z."/>
            <person name="Lyons E."/>
            <person name="Wicker T."/>
            <person name="Salzberg S.L."/>
            <person name="Devos K.M."/>
            <person name="Dvorak J."/>
        </authorList>
    </citation>
    <scope>NUCLEOTIDE SEQUENCE [LARGE SCALE GENOMIC DNA]</scope>
    <source>
        <strain evidence="3">cv. AL8/78</strain>
    </source>
</reference>
<keyword evidence="1" id="KW-0611">Plant defense</keyword>
<name>A0A453IX89_AEGTS</name>
<proteinExistence type="predicted"/>
<evidence type="ECO:0000313" key="4">
    <source>
        <dbReference type="Proteomes" id="UP000015105"/>
    </source>
</evidence>
<dbReference type="Gene3D" id="2.60.110.10">
    <property type="entry name" value="Thaumatin"/>
    <property type="match status" value="1"/>
</dbReference>
<keyword evidence="2" id="KW-0732">Signal</keyword>
<dbReference type="PANTHER" id="PTHR31048">
    <property type="entry name" value="OS03G0233200 PROTEIN"/>
    <property type="match status" value="1"/>
</dbReference>
<dbReference type="PROSITE" id="PS51367">
    <property type="entry name" value="THAUMATIN_2"/>
    <property type="match status" value="1"/>
</dbReference>
<reference evidence="3" key="5">
    <citation type="journal article" date="2021" name="G3 (Bethesda)">
        <title>Aegilops tauschii genome assembly Aet v5.0 features greater sequence contiguity and improved annotation.</title>
        <authorList>
            <person name="Wang L."/>
            <person name="Zhu T."/>
            <person name="Rodriguez J.C."/>
            <person name="Deal K.R."/>
            <person name="Dubcovsky J."/>
            <person name="McGuire P.E."/>
            <person name="Lux T."/>
            <person name="Spannagl M."/>
            <person name="Mayer K.F.X."/>
            <person name="Baldrich P."/>
            <person name="Meyers B.C."/>
            <person name="Huo N."/>
            <person name="Gu Y.Q."/>
            <person name="Zhou H."/>
            <person name="Devos K.M."/>
            <person name="Bennetzen J.L."/>
            <person name="Unver T."/>
            <person name="Budak H."/>
            <person name="Gulick P.J."/>
            <person name="Galiba G."/>
            <person name="Kalapos B."/>
            <person name="Nelson D.R."/>
            <person name="Li P."/>
            <person name="You F.M."/>
            <person name="Luo M.C."/>
            <person name="Dvorak J."/>
        </authorList>
    </citation>
    <scope>NUCLEOTIDE SEQUENCE [LARGE SCALE GENOMIC DNA]</scope>
    <source>
        <strain evidence="3">cv. AL8/78</strain>
    </source>
</reference>
<dbReference type="SUPFAM" id="SSF49870">
    <property type="entry name" value="Osmotin, thaumatin-like protein"/>
    <property type="match status" value="1"/>
</dbReference>
<sequence length="272" mass="28276">MALLPPLLLSCILVLALPGPAVLMARGVTFHVTNKCPFPVWPAVAPNAGHPVLAAGGFFLPPGQSKRVGAPATWNGRFWGRTGCNFPGTGCLTGDCEGRLACNGSVGAPPATLVEVNLHEDQSKGSSYDVSVVDGYNLPVAVWTRPANRSGDCFIAGCAKNVNAVCPPELQVTSVTGKKATVVACRSACLAFGLDAFCCRGDVPGQRLLAALQGRLPGQLQLRLRAGVRGHILPVQMGRSCGPGLSSACSSPGLCYVCIFFRLRIGIYTCGV</sequence>
<dbReference type="Gramene" id="AET4Gv20714000.1">
    <property type="protein sequence ID" value="AET4Gv20714000.1"/>
    <property type="gene ID" value="AET4Gv20714000"/>
</dbReference>
<organism evidence="3 4">
    <name type="scientific">Aegilops tauschii subsp. strangulata</name>
    <name type="common">Goatgrass</name>
    <dbReference type="NCBI Taxonomy" id="200361"/>
    <lineage>
        <taxon>Eukaryota</taxon>
        <taxon>Viridiplantae</taxon>
        <taxon>Streptophyta</taxon>
        <taxon>Embryophyta</taxon>
        <taxon>Tracheophyta</taxon>
        <taxon>Spermatophyta</taxon>
        <taxon>Magnoliopsida</taxon>
        <taxon>Liliopsida</taxon>
        <taxon>Poales</taxon>
        <taxon>Poaceae</taxon>
        <taxon>BOP clade</taxon>
        <taxon>Pooideae</taxon>
        <taxon>Triticodae</taxon>
        <taxon>Triticeae</taxon>
        <taxon>Triticinae</taxon>
        <taxon>Aegilops</taxon>
    </lineage>
</organism>
<dbReference type="Pfam" id="PF00314">
    <property type="entry name" value="Thaumatin"/>
    <property type="match status" value="1"/>
</dbReference>